<name>A0AAE0AQ99_9ROSI</name>
<proteinExistence type="predicted"/>
<accession>A0AAE0AQ99</accession>
<evidence type="ECO:0000313" key="2">
    <source>
        <dbReference type="Proteomes" id="UP001281410"/>
    </source>
</evidence>
<organism evidence="1 2">
    <name type="scientific">Dipteronia sinensis</name>
    <dbReference type="NCBI Taxonomy" id="43782"/>
    <lineage>
        <taxon>Eukaryota</taxon>
        <taxon>Viridiplantae</taxon>
        <taxon>Streptophyta</taxon>
        <taxon>Embryophyta</taxon>
        <taxon>Tracheophyta</taxon>
        <taxon>Spermatophyta</taxon>
        <taxon>Magnoliopsida</taxon>
        <taxon>eudicotyledons</taxon>
        <taxon>Gunneridae</taxon>
        <taxon>Pentapetalae</taxon>
        <taxon>rosids</taxon>
        <taxon>malvids</taxon>
        <taxon>Sapindales</taxon>
        <taxon>Sapindaceae</taxon>
        <taxon>Hippocastanoideae</taxon>
        <taxon>Acereae</taxon>
        <taxon>Dipteronia</taxon>
    </lineage>
</organism>
<dbReference type="AlphaFoldDB" id="A0AAE0AQ99"/>
<dbReference type="EMBL" id="JANJYJ010000003">
    <property type="protein sequence ID" value="KAK3221674.1"/>
    <property type="molecule type" value="Genomic_DNA"/>
</dbReference>
<evidence type="ECO:0000313" key="1">
    <source>
        <dbReference type="EMBL" id="KAK3221674.1"/>
    </source>
</evidence>
<dbReference type="Proteomes" id="UP001281410">
    <property type="component" value="Unassembled WGS sequence"/>
</dbReference>
<sequence>MGSRWRIGIGDSNLNLLQNNFIANDVDMILSIPPMNSSIKDSLMLHFELNAKRGVPSSEFYPRCHRCPKLMSHALWGCRDHVELVHNLNILESENIMSWATNFLDEWIIARFGVSSSLVGNSMEDTMEVSNWKPPADGVLKINTDAAKNYTNLTIGFSVIFHDRLGNVMASAAQKVKSYVLSSYYESYGVVFLWQ</sequence>
<reference evidence="1" key="1">
    <citation type="journal article" date="2023" name="Plant J.">
        <title>Genome sequences and population genomics provide insights into the demographic history, inbreeding, and mutation load of two 'living fossil' tree species of Dipteronia.</title>
        <authorList>
            <person name="Feng Y."/>
            <person name="Comes H.P."/>
            <person name="Chen J."/>
            <person name="Zhu S."/>
            <person name="Lu R."/>
            <person name="Zhang X."/>
            <person name="Li P."/>
            <person name="Qiu J."/>
            <person name="Olsen K.M."/>
            <person name="Qiu Y."/>
        </authorList>
    </citation>
    <scope>NUCLEOTIDE SEQUENCE</scope>
    <source>
        <strain evidence="1">NBL</strain>
    </source>
</reference>
<protein>
    <submittedName>
        <fullName evidence="1">Uncharacterized protein</fullName>
    </submittedName>
</protein>
<gene>
    <name evidence="1" type="ORF">Dsin_008699</name>
</gene>
<comment type="caution">
    <text evidence="1">The sequence shown here is derived from an EMBL/GenBank/DDBJ whole genome shotgun (WGS) entry which is preliminary data.</text>
</comment>
<keyword evidence="2" id="KW-1185">Reference proteome</keyword>